<evidence type="ECO:0000259" key="2">
    <source>
        <dbReference type="PROSITE" id="PS50943"/>
    </source>
</evidence>
<dbReference type="PROSITE" id="PS50943">
    <property type="entry name" value="HTH_CROC1"/>
    <property type="match status" value="1"/>
</dbReference>
<dbReference type="AlphaFoldDB" id="A0A1M6QXH8"/>
<name>A0A1M6QXH8_9BURK</name>
<feature type="region of interest" description="Disordered" evidence="1">
    <location>
        <begin position="167"/>
        <end position="196"/>
    </location>
</feature>
<protein>
    <submittedName>
        <fullName evidence="3">Helix-turn-helix</fullName>
    </submittedName>
</protein>
<dbReference type="SUPFAM" id="SSF47413">
    <property type="entry name" value="lambda repressor-like DNA-binding domains"/>
    <property type="match status" value="1"/>
</dbReference>
<evidence type="ECO:0000313" key="4">
    <source>
        <dbReference type="Proteomes" id="UP000184395"/>
    </source>
</evidence>
<dbReference type="InterPro" id="IPR010982">
    <property type="entry name" value="Lambda_DNA-bd_dom_sf"/>
</dbReference>
<dbReference type="STRING" id="169427.SAMN05192548_10174"/>
<dbReference type="SMART" id="SM00530">
    <property type="entry name" value="HTH_XRE"/>
    <property type="match status" value="1"/>
</dbReference>
<dbReference type="Gene3D" id="1.10.260.40">
    <property type="entry name" value="lambda repressor-like DNA-binding domains"/>
    <property type="match status" value="1"/>
</dbReference>
<dbReference type="Proteomes" id="UP000184395">
    <property type="component" value="Unassembled WGS sequence"/>
</dbReference>
<dbReference type="EMBL" id="FRAB01000017">
    <property type="protein sequence ID" value="SHK24979.1"/>
    <property type="molecule type" value="Genomic_DNA"/>
</dbReference>
<feature type="domain" description="HTH cro/C1-type" evidence="2">
    <location>
        <begin position="56"/>
        <end position="100"/>
    </location>
</feature>
<gene>
    <name evidence="3" type="ORF">SAMN05192548_10174</name>
</gene>
<sequence length="196" mass="22061">MLPIREIYPHAEASIVEMIPHREFRAWNHYGMKTPLKRVLAKNVKRLMGLVPEVATQAKLAARAHMSQSSVHRILNEDTEPEIETVQKLANAIGVSVAALLTEGQADELPPLAQEKYRALPVAEKEKIRAFIDFVIASYEAEKAGVPITFSERMEPTQSSRAIAQELAQRETSDHTLTSHERKTEIRGTRKKTRSS</sequence>
<dbReference type="InterPro" id="IPR001387">
    <property type="entry name" value="Cro/C1-type_HTH"/>
</dbReference>
<dbReference type="GO" id="GO:0003677">
    <property type="term" value="F:DNA binding"/>
    <property type="evidence" value="ECO:0007669"/>
    <property type="project" value="InterPro"/>
</dbReference>
<proteinExistence type="predicted"/>
<reference evidence="3 4" key="1">
    <citation type="submission" date="2016-11" db="EMBL/GenBank/DDBJ databases">
        <authorList>
            <person name="Jaros S."/>
            <person name="Januszkiewicz K."/>
            <person name="Wedrychowicz H."/>
        </authorList>
    </citation>
    <scope>NUCLEOTIDE SEQUENCE [LARGE SCALE GENOMIC DNA]</scope>
    <source>
        <strain evidence="3 4">LMG 20594</strain>
    </source>
</reference>
<evidence type="ECO:0000313" key="3">
    <source>
        <dbReference type="EMBL" id="SHK24979.1"/>
    </source>
</evidence>
<dbReference type="Pfam" id="PF01381">
    <property type="entry name" value="HTH_3"/>
    <property type="match status" value="1"/>
</dbReference>
<dbReference type="CDD" id="cd00093">
    <property type="entry name" value="HTH_XRE"/>
    <property type="match status" value="1"/>
</dbReference>
<evidence type="ECO:0000256" key="1">
    <source>
        <dbReference type="SAM" id="MobiDB-lite"/>
    </source>
</evidence>
<accession>A0A1M6QXH8</accession>
<feature type="compositionally biased region" description="Basic and acidic residues" evidence="1">
    <location>
        <begin position="168"/>
        <end position="188"/>
    </location>
</feature>
<organism evidence="3 4">
    <name type="scientific">Paraburkholderia terricola</name>
    <dbReference type="NCBI Taxonomy" id="169427"/>
    <lineage>
        <taxon>Bacteria</taxon>
        <taxon>Pseudomonadati</taxon>
        <taxon>Pseudomonadota</taxon>
        <taxon>Betaproteobacteria</taxon>
        <taxon>Burkholderiales</taxon>
        <taxon>Burkholderiaceae</taxon>
        <taxon>Paraburkholderia</taxon>
    </lineage>
</organism>